<reference evidence="4" key="1">
    <citation type="journal article" date="2006" name="PLoS Biol.">
        <title>Macronuclear genome sequence of the ciliate Tetrahymena thermophila, a model eukaryote.</title>
        <authorList>
            <person name="Eisen J.A."/>
            <person name="Coyne R.S."/>
            <person name="Wu M."/>
            <person name="Wu D."/>
            <person name="Thiagarajan M."/>
            <person name="Wortman J.R."/>
            <person name="Badger J.H."/>
            <person name="Ren Q."/>
            <person name="Amedeo P."/>
            <person name="Jones K.M."/>
            <person name="Tallon L.J."/>
            <person name="Delcher A.L."/>
            <person name="Salzberg S.L."/>
            <person name="Silva J.C."/>
            <person name="Haas B.J."/>
            <person name="Majoros W.H."/>
            <person name="Farzad M."/>
            <person name="Carlton J.M."/>
            <person name="Smith R.K. Jr."/>
            <person name="Garg J."/>
            <person name="Pearlman R.E."/>
            <person name="Karrer K.M."/>
            <person name="Sun L."/>
            <person name="Manning G."/>
            <person name="Elde N.C."/>
            <person name="Turkewitz A.P."/>
            <person name="Asai D.J."/>
            <person name="Wilkes D.E."/>
            <person name="Wang Y."/>
            <person name="Cai H."/>
            <person name="Collins K."/>
            <person name="Stewart B.A."/>
            <person name="Lee S.R."/>
            <person name="Wilamowska K."/>
            <person name="Weinberg Z."/>
            <person name="Ruzzo W.L."/>
            <person name="Wloga D."/>
            <person name="Gaertig J."/>
            <person name="Frankel J."/>
            <person name="Tsao C.-C."/>
            <person name="Gorovsky M.A."/>
            <person name="Keeling P.J."/>
            <person name="Waller R.F."/>
            <person name="Patron N.J."/>
            <person name="Cherry J.M."/>
            <person name="Stover N.A."/>
            <person name="Krieger C.J."/>
            <person name="del Toro C."/>
            <person name="Ryder H.F."/>
            <person name="Williamson S.C."/>
            <person name="Barbeau R.A."/>
            <person name="Hamilton E.P."/>
            <person name="Orias E."/>
        </authorList>
    </citation>
    <scope>NUCLEOTIDE SEQUENCE [LARGE SCALE GENOMIC DNA]</scope>
    <source>
        <strain evidence="4">SB210</strain>
    </source>
</reference>
<proteinExistence type="predicted"/>
<feature type="compositionally biased region" description="Low complexity" evidence="2">
    <location>
        <begin position="50"/>
        <end position="66"/>
    </location>
</feature>
<dbReference type="EMBL" id="GG662820">
    <property type="protein sequence ID" value="EAR89614.3"/>
    <property type="molecule type" value="Genomic_DNA"/>
</dbReference>
<feature type="coiled-coil region" evidence="1">
    <location>
        <begin position="175"/>
        <end position="237"/>
    </location>
</feature>
<feature type="coiled-coil region" evidence="1">
    <location>
        <begin position="504"/>
        <end position="599"/>
    </location>
</feature>
<dbReference type="Gene3D" id="1.20.5.1700">
    <property type="match status" value="1"/>
</dbReference>
<accession>Q22W02</accession>
<keyword evidence="4" id="KW-1185">Reference proteome</keyword>
<protein>
    <submittedName>
        <fullName evidence="3">Uncharacterized protein</fullName>
    </submittedName>
</protein>
<dbReference type="HOGENOM" id="CLU_232385_0_0_1"/>
<evidence type="ECO:0000256" key="1">
    <source>
        <dbReference type="SAM" id="Coils"/>
    </source>
</evidence>
<gene>
    <name evidence="3" type="ORF">TTHERM_00161300</name>
</gene>
<dbReference type="InParanoid" id="Q22W02"/>
<evidence type="ECO:0000256" key="2">
    <source>
        <dbReference type="SAM" id="MobiDB-lite"/>
    </source>
</evidence>
<dbReference type="KEGG" id="tet:TTHERM_00161300"/>
<feature type="coiled-coil region" evidence="1">
    <location>
        <begin position="1727"/>
        <end position="1754"/>
    </location>
</feature>
<organism evidence="3 4">
    <name type="scientific">Tetrahymena thermophila (strain SB210)</name>
    <dbReference type="NCBI Taxonomy" id="312017"/>
    <lineage>
        <taxon>Eukaryota</taxon>
        <taxon>Sar</taxon>
        <taxon>Alveolata</taxon>
        <taxon>Ciliophora</taxon>
        <taxon>Intramacronucleata</taxon>
        <taxon>Oligohymenophorea</taxon>
        <taxon>Hymenostomatida</taxon>
        <taxon>Tetrahymenina</taxon>
        <taxon>Tetrahymenidae</taxon>
        <taxon>Tetrahymena</taxon>
    </lineage>
</organism>
<evidence type="ECO:0000313" key="3">
    <source>
        <dbReference type="EMBL" id="EAR89614.3"/>
    </source>
</evidence>
<dbReference type="Proteomes" id="UP000009168">
    <property type="component" value="Unassembled WGS sequence"/>
</dbReference>
<feature type="region of interest" description="Disordered" evidence="2">
    <location>
        <begin position="50"/>
        <end position="73"/>
    </location>
</feature>
<feature type="coiled-coil region" evidence="1">
    <location>
        <begin position="1874"/>
        <end position="1901"/>
    </location>
</feature>
<name>Q22W02_TETTS</name>
<keyword evidence="1" id="KW-0175">Coiled coil</keyword>
<sequence>MSEASTFLEKAQKKSKQKEPTYVQGLLKKLTTINKVQNKQKQSQQTFLSKSQQQNLQKNQQMSNQNDQFSSNFQDSPIRIEDQNIIQRHNKNKNEQIILQNKDQSQIEAIKLPQDCQIPLEYLKKVQHLIAKYNKLHQNSKLQNTILEQMIQQRQPQSDTVSKFLFEKYQNGKNLQELEKDYQSIQKLVELLERKILVLDKAYLKKRQNEVQYKLIMQKLQEEIQLLQNICVQMINMRIAQLHPFSRDSRKQTLQDSKQLEKDSDSNKNGNDKRSYSVDGDLYESSEAAQNNLKQQLKINQSFDKKVQQDKQNFVNDLSEAEGVISDILSMSQISSTNYNKNFQKDGQQQQYQDYFKKNQNVDQTLDELSEIQQDIKDSQKALMSQDINESIQSYSVNIQEVQEILKDCSEKLKYLKESNMLNNQQIAKILNQVFYQFLKQEEFLSQQEKENSDEKQIRSLPNLENQSMDNQAEAIIKEHNLLQLESCCQIQGLKIDDISPFSQRFYQEILEKHKSELEQNQKQEIQNLLDKQDQQNRLYQQQIIQQEQQINQQEQQIMHLKEQCQKLESLFNQENLKCQELKKSILEIKDQQKEILNRPQQDIRKDEMNQNDISDDKVNTIKMEEEIQKQVRIREKEIDKMYSAQLEEYKLQVQDDKQKELEKIQIQQKKQIEQLENIIKEQNNNHQIIQNKFIEEQNIKQQLEINLREEKQIAIQNLKEEHKLQMENLMKHINCLNQELKINQEKVKEQILHSEKQVNLEKDKLKNQESLIEQQQNQNILQQQKINQVIEEYKIQLNQLRKELESQQIQYDKLKIELQNEQTNYLRQTEQFKSKTEELNQKNKNLQIEFEQELQNQRNIQQKLHQENEKLQKINSQDLENIEFLNQEINQLKEINEKNQNELKSEVKQYSHRCQSLQQNLIELQNNESLYNEKINQLQQEIDDLNMKANSSKLQEEQLKEQINLIKQKYSKLQQEFDQLKQFNQQQKEKIENLQRTAVEQIQIIQRLKEQECEQKIKDIITEKEDLMKQTVEITSKEIQKKNKLEIEKLLEQQENNKQQEIQKILKEHDQQIRSVQQKIEEQNKEDLITKQKLQSELSKCSEFQKEIFIKDQKIASVIQEKEQLSLSIKKLEIQNQKLNDEIIQQKQTQKHENEELRQNTNNRINELEILNKDLNKKIQDFVEILKDKEQNINNLIKEKEIEIQKNIDFTNCQNILKQSQQENAQLQQQVENIKQQLSQLQSQNALLQQDADNLKQNITKTNKDNLDQKKLIESLQEQIKTADQQKSQHLRQIDLQQKALVQSEKEIVNQKMIVNELKSQIQDQENKKLALLKQLENEHKTMIDQQNDASNQKKIISELKQQISTLENQNQQLQKQIGEDCTLQSDIIIFLKDKSNQLIETENKFNHKIIDSINTFYTLIEGLIQENKNKIEKLTSIEQKQDNLFSIDYNQLFRKLDTIQSETFKLKKKVIEFSKQIDNQKDQLLDSNIQQAVQKNLQIKDFKSYFERLQKLVENEENLNKKYFKEITDEQQELCLKLMQLQHDIELEVFKIQNQTLEKVDKVQKKIFIGGIPDQSQFENLNQNLNQIFSKFENDFKQVTTQAQGTYWDYGKENRLLERKLIDIYEEVKKMREGQFSMKMQLRKKEMQDLDSFNQISKNLVNQLNKFQTIIEGLHVTQFSPVRSSYNVDLFNQNSDGDVVRSSSNPFIKNGNQINLFGSRKSQILQQKFEKVDEKQENEENAISEIEDDDEDFKKFQENLIEDSDQSQIQSKEITSLQNLSTLQSPQKKQDDKRVSSASAIALAFQNEGGTSSNTSLGKISPLRESMTNFDGMRQSVSRIENEDQRNIRFILEELKKIKQNVEKVVNSLLQYNFEEIKIKTLKQTIETLETELTEYKNYYQQSVGYIQGVFDELQQIGDPVYQFSQMNTIFKKCCTDLQEFYKKQIQSQDCAEQNQVIEVIQQVKQLGLIVNNNIKKQIQEIAK</sequence>
<feature type="coiled-coil region" evidence="1">
    <location>
        <begin position="1116"/>
        <end position="1381"/>
    </location>
</feature>
<feature type="compositionally biased region" description="Basic and acidic residues" evidence="2">
    <location>
        <begin position="246"/>
        <end position="276"/>
    </location>
</feature>
<feature type="coiled-coil region" evidence="1">
    <location>
        <begin position="1504"/>
        <end position="1535"/>
    </location>
</feature>
<evidence type="ECO:0000313" key="4">
    <source>
        <dbReference type="Proteomes" id="UP000009168"/>
    </source>
</evidence>
<feature type="region of interest" description="Disordered" evidence="2">
    <location>
        <begin position="246"/>
        <end position="278"/>
    </location>
</feature>
<feature type="coiled-coil region" evidence="1">
    <location>
        <begin position="659"/>
        <end position="1087"/>
    </location>
</feature>
<feature type="region of interest" description="Disordered" evidence="2">
    <location>
        <begin position="1"/>
        <end position="20"/>
    </location>
</feature>
<feature type="coiled-coil region" evidence="1">
    <location>
        <begin position="362"/>
        <end position="419"/>
    </location>
</feature>
<dbReference type="GeneID" id="7833936"/>
<dbReference type="RefSeq" id="XP_001009860.3">
    <property type="nucleotide sequence ID" value="XM_001009860.3"/>
</dbReference>